<dbReference type="NCBIfam" id="TIGR03347">
    <property type="entry name" value="VI_chp_1"/>
    <property type="match status" value="1"/>
</dbReference>
<name>A0A518AUF6_9BACT</name>
<sequence>MTISNSQTSPTKNANELEDLLSDQGHAFDFYQAISLLTKQETDGDVRIADEKPVKFVTSPSLAFPASAIQRIDIADSQAPPTVTVNFMGLTGPSGVLPRHYTEKVQEIERDGHGPARHAMRGWFDMFTSRFVWSMYRAWKKMRIDRSLPERQGPRPPRSTYTQALFGLIGLGGNAFRNRLHVTTTPGTSERTHTTSDDFINDWALLRHVSVLSRRRRSAAQIERVLSEHFQVSITVEQFTGQWLELDSASQTRLGCRNNNSQLGISAIVGSRVWDVQSKLRLRVGPLSQQQFDSFLPNTSPDGERRRFFMLCQLARLLLGPEFDFDVQLVLDHQQVPAMQLGSPTETSSFRLGWNTWLSASSKHSDRVDAIFPCIDSTSIESVCSSANVA</sequence>
<organism evidence="1 2">
    <name type="scientific">Aeoliella mucimassa</name>
    <dbReference type="NCBI Taxonomy" id="2527972"/>
    <lineage>
        <taxon>Bacteria</taxon>
        <taxon>Pseudomonadati</taxon>
        <taxon>Planctomycetota</taxon>
        <taxon>Planctomycetia</taxon>
        <taxon>Pirellulales</taxon>
        <taxon>Lacipirellulaceae</taxon>
        <taxon>Aeoliella</taxon>
    </lineage>
</organism>
<dbReference type="KEGG" id="amuc:Pan181_45900"/>
<evidence type="ECO:0000313" key="1">
    <source>
        <dbReference type="EMBL" id="QDU58356.1"/>
    </source>
</evidence>
<accession>A0A518AUF6</accession>
<evidence type="ECO:0008006" key="3">
    <source>
        <dbReference type="Google" id="ProtNLM"/>
    </source>
</evidence>
<dbReference type="InterPro" id="IPR010732">
    <property type="entry name" value="T6SS_TssG-like"/>
</dbReference>
<gene>
    <name evidence="1" type="ORF">Pan181_45900</name>
</gene>
<reference evidence="1 2" key="1">
    <citation type="submission" date="2019-02" db="EMBL/GenBank/DDBJ databases">
        <title>Deep-cultivation of Planctomycetes and their phenomic and genomic characterization uncovers novel biology.</title>
        <authorList>
            <person name="Wiegand S."/>
            <person name="Jogler M."/>
            <person name="Boedeker C."/>
            <person name="Pinto D."/>
            <person name="Vollmers J."/>
            <person name="Rivas-Marin E."/>
            <person name="Kohn T."/>
            <person name="Peeters S.H."/>
            <person name="Heuer A."/>
            <person name="Rast P."/>
            <person name="Oberbeckmann S."/>
            <person name="Bunk B."/>
            <person name="Jeske O."/>
            <person name="Meyerdierks A."/>
            <person name="Storesund J.E."/>
            <person name="Kallscheuer N."/>
            <person name="Luecker S."/>
            <person name="Lage O.M."/>
            <person name="Pohl T."/>
            <person name="Merkel B.J."/>
            <person name="Hornburger P."/>
            <person name="Mueller R.-W."/>
            <person name="Bruemmer F."/>
            <person name="Labrenz M."/>
            <person name="Spormann A.M."/>
            <person name="Op den Camp H."/>
            <person name="Overmann J."/>
            <person name="Amann R."/>
            <person name="Jetten M.S.M."/>
            <person name="Mascher T."/>
            <person name="Medema M.H."/>
            <person name="Devos D.P."/>
            <person name="Kaster A.-K."/>
            <person name="Ovreas L."/>
            <person name="Rohde M."/>
            <person name="Galperin M.Y."/>
            <person name="Jogler C."/>
        </authorList>
    </citation>
    <scope>NUCLEOTIDE SEQUENCE [LARGE SCALE GENOMIC DNA]</scope>
    <source>
        <strain evidence="1 2">Pan181</strain>
    </source>
</reference>
<dbReference type="EMBL" id="CP036278">
    <property type="protein sequence ID" value="QDU58356.1"/>
    <property type="molecule type" value="Genomic_DNA"/>
</dbReference>
<proteinExistence type="predicted"/>
<keyword evidence="2" id="KW-1185">Reference proteome</keyword>
<dbReference type="Proteomes" id="UP000315750">
    <property type="component" value="Chromosome"/>
</dbReference>
<dbReference type="AlphaFoldDB" id="A0A518AUF6"/>
<evidence type="ECO:0000313" key="2">
    <source>
        <dbReference type="Proteomes" id="UP000315750"/>
    </source>
</evidence>
<dbReference type="OrthoDB" id="1523296at2"/>
<dbReference type="PANTHER" id="PTHR35564">
    <property type="match status" value="1"/>
</dbReference>
<dbReference type="RefSeq" id="WP_145250180.1">
    <property type="nucleotide sequence ID" value="NZ_CP036278.1"/>
</dbReference>
<dbReference type="Pfam" id="PF06996">
    <property type="entry name" value="T6SS_TssG"/>
    <property type="match status" value="1"/>
</dbReference>
<dbReference type="PANTHER" id="PTHR35564:SF4">
    <property type="entry name" value="CYTOPLASMIC PROTEIN"/>
    <property type="match status" value="1"/>
</dbReference>
<protein>
    <recommendedName>
        <fullName evidence="3">Type VI secretion protein, VC_A0111 family</fullName>
    </recommendedName>
</protein>